<feature type="region of interest" description="Disordered" evidence="1">
    <location>
        <begin position="1"/>
        <end position="20"/>
    </location>
</feature>
<feature type="compositionally biased region" description="Polar residues" evidence="1">
    <location>
        <begin position="35"/>
        <end position="51"/>
    </location>
</feature>
<dbReference type="Proteomes" id="UP001152797">
    <property type="component" value="Unassembled WGS sequence"/>
</dbReference>
<sequence length="163" mass="17745">QLREQQLKNEAIAASRDHFKRKVEDLCSRLGGTSGTRAGTAQTQPTTSAGTPQGPDLVSALRQVQEDLAKLADSWTETPKRTPASARSTQATPESTQKLIAMRGHAAQDPVRQEQHLAWLCSQRHELLESGLYGSGDPVLQALELKIAQAEAQLRAVKGAERR</sequence>
<dbReference type="EMBL" id="CAMXCT030006726">
    <property type="protein sequence ID" value="CAL4806316.1"/>
    <property type="molecule type" value="Genomic_DNA"/>
</dbReference>
<comment type="caution">
    <text evidence="2">The sequence shown here is derived from an EMBL/GenBank/DDBJ whole genome shotgun (WGS) entry which is preliminary data.</text>
</comment>
<feature type="region of interest" description="Disordered" evidence="1">
    <location>
        <begin position="29"/>
        <end position="56"/>
    </location>
</feature>
<feature type="compositionally biased region" description="Polar residues" evidence="1">
    <location>
        <begin position="85"/>
        <end position="94"/>
    </location>
</feature>
<reference evidence="2" key="1">
    <citation type="submission" date="2022-10" db="EMBL/GenBank/DDBJ databases">
        <authorList>
            <person name="Chen Y."/>
            <person name="Dougan E. K."/>
            <person name="Chan C."/>
            <person name="Rhodes N."/>
            <person name="Thang M."/>
        </authorList>
    </citation>
    <scope>NUCLEOTIDE SEQUENCE</scope>
</reference>
<keyword evidence="4" id="KW-1185">Reference proteome</keyword>
<dbReference type="EMBL" id="CAMXCT020006726">
    <property type="protein sequence ID" value="CAL1172379.1"/>
    <property type="molecule type" value="Genomic_DNA"/>
</dbReference>
<feature type="non-terminal residue" evidence="2">
    <location>
        <position position="1"/>
    </location>
</feature>
<evidence type="ECO:0000313" key="2">
    <source>
        <dbReference type="EMBL" id="CAI4019004.1"/>
    </source>
</evidence>
<organism evidence="2">
    <name type="scientific">Cladocopium goreaui</name>
    <dbReference type="NCBI Taxonomy" id="2562237"/>
    <lineage>
        <taxon>Eukaryota</taxon>
        <taxon>Sar</taxon>
        <taxon>Alveolata</taxon>
        <taxon>Dinophyceae</taxon>
        <taxon>Suessiales</taxon>
        <taxon>Symbiodiniaceae</taxon>
        <taxon>Cladocopium</taxon>
    </lineage>
</organism>
<evidence type="ECO:0000256" key="1">
    <source>
        <dbReference type="SAM" id="MobiDB-lite"/>
    </source>
</evidence>
<name>A0A9P1GQ58_9DINO</name>
<dbReference type="AlphaFoldDB" id="A0A9P1GQ58"/>
<accession>A0A9P1GQ58</accession>
<dbReference type="EMBL" id="CAMXCT010006726">
    <property type="protein sequence ID" value="CAI4019004.1"/>
    <property type="molecule type" value="Genomic_DNA"/>
</dbReference>
<proteinExistence type="predicted"/>
<evidence type="ECO:0000313" key="3">
    <source>
        <dbReference type="EMBL" id="CAL1172379.1"/>
    </source>
</evidence>
<gene>
    <name evidence="2" type="ORF">C1SCF055_LOCUS43533</name>
</gene>
<protein>
    <submittedName>
        <fullName evidence="2">Uncharacterized protein</fullName>
    </submittedName>
</protein>
<feature type="region of interest" description="Disordered" evidence="1">
    <location>
        <begin position="72"/>
        <end position="94"/>
    </location>
</feature>
<evidence type="ECO:0000313" key="4">
    <source>
        <dbReference type="Proteomes" id="UP001152797"/>
    </source>
</evidence>
<reference evidence="3" key="2">
    <citation type="submission" date="2024-04" db="EMBL/GenBank/DDBJ databases">
        <authorList>
            <person name="Chen Y."/>
            <person name="Shah S."/>
            <person name="Dougan E. K."/>
            <person name="Thang M."/>
            <person name="Chan C."/>
        </authorList>
    </citation>
    <scope>NUCLEOTIDE SEQUENCE [LARGE SCALE GENOMIC DNA]</scope>
</reference>